<keyword evidence="1" id="KW-0732">Signal</keyword>
<protein>
    <submittedName>
        <fullName evidence="2">Uncharacterized protein</fullName>
    </submittedName>
</protein>
<evidence type="ECO:0000313" key="2">
    <source>
        <dbReference type="EMBL" id="KAE9404144.1"/>
    </source>
</evidence>
<sequence length="73" mass="8055">MILVLGYLTCLLGFDVNSWLLVVGCERLNGGSEKYCLDRRLLVCSSIFIPALLNTDASVFNATAEYYVLGFSL</sequence>
<dbReference type="EMBL" id="ML769419">
    <property type="protein sequence ID" value="KAE9404144.1"/>
    <property type="molecule type" value="Genomic_DNA"/>
</dbReference>
<evidence type="ECO:0000256" key="1">
    <source>
        <dbReference type="SAM" id="SignalP"/>
    </source>
</evidence>
<accession>A0A6A4I5R7</accession>
<name>A0A6A4I5R7_9AGAR</name>
<keyword evidence="3" id="KW-1185">Reference proteome</keyword>
<dbReference type="Proteomes" id="UP000799118">
    <property type="component" value="Unassembled WGS sequence"/>
</dbReference>
<organism evidence="2 3">
    <name type="scientific">Gymnopus androsaceus JB14</name>
    <dbReference type="NCBI Taxonomy" id="1447944"/>
    <lineage>
        <taxon>Eukaryota</taxon>
        <taxon>Fungi</taxon>
        <taxon>Dikarya</taxon>
        <taxon>Basidiomycota</taxon>
        <taxon>Agaricomycotina</taxon>
        <taxon>Agaricomycetes</taxon>
        <taxon>Agaricomycetidae</taxon>
        <taxon>Agaricales</taxon>
        <taxon>Marasmiineae</taxon>
        <taxon>Omphalotaceae</taxon>
        <taxon>Gymnopus</taxon>
    </lineage>
</organism>
<proteinExistence type="predicted"/>
<feature type="chain" id="PRO_5025693821" evidence="1">
    <location>
        <begin position="26"/>
        <end position="73"/>
    </location>
</feature>
<reference evidence="2" key="1">
    <citation type="journal article" date="2019" name="Environ. Microbiol.">
        <title>Fungal ecological strategies reflected in gene transcription - a case study of two litter decomposers.</title>
        <authorList>
            <person name="Barbi F."/>
            <person name="Kohler A."/>
            <person name="Barry K."/>
            <person name="Baskaran P."/>
            <person name="Daum C."/>
            <person name="Fauchery L."/>
            <person name="Ihrmark K."/>
            <person name="Kuo A."/>
            <person name="LaButti K."/>
            <person name="Lipzen A."/>
            <person name="Morin E."/>
            <person name="Grigoriev I.V."/>
            <person name="Henrissat B."/>
            <person name="Lindahl B."/>
            <person name="Martin F."/>
        </authorList>
    </citation>
    <scope>NUCLEOTIDE SEQUENCE</scope>
    <source>
        <strain evidence="2">JB14</strain>
    </source>
</reference>
<gene>
    <name evidence="2" type="ORF">BT96DRAFT_440272</name>
</gene>
<evidence type="ECO:0000313" key="3">
    <source>
        <dbReference type="Proteomes" id="UP000799118"/>
    </source>
</evidence>
<feature type="signal peptide" evidence="1">
    <location>
        <begin position="1"/>
        <end position="25"/>
    </location>
</feature>
<dbReference type="AlphaFoldDB" id="A0A6A4I5R7"/>